<name>A0ACC2HD09_DALPE</name>
<sequence>MKRACEDMKRTRCSYIFFLLLFLATWDMTIAKMRMNGPEVRPSLVWKPNYPPPRFVCSPVGRRRLPCEQACTIAALDIPSQRTQGHQVGRQVFLGPVSRVPRARWHQLCRRFHDGGHLSTCAGFQKPSVGNEAVTSA</sequence>
<comment type="caution">
    <text evidence="1">The sequence shown here is derived from an EMBL/GenBank/DDBJ whole genome shotgun (WGS) entry which is preliminary data.</text>
</comment>
<organism evidence="1 2">
    <name type="scientific">Dallia pectoralis</name>
    <name type="common">Alaska blackfish</name>
    <dbReference type="NCBI Taxonomy" id="75939"/>
    <lineage>
        <taxon>Eukaryota</taxon>
        <taxon>Metazoa</taxon>
        <taxon>Chordata</taxon>
        <taxon>Craniata</taxon>
        <taxon>Vertebrata</taxon>
        <taxon>Euteleostomi</taxon>
        <taxon>Actinopterygii</taxon>
        <taxon>Neopterygii</taxon>
        <taxon>Teleostei</taxon>
        <taxon>Protacanthopterygii</taxon>
        <taxon>Esociformes</taxon>
        <taxon>Umbridae</taxon>
        <taxon>Dallia</taxon>
    </lineage>
</organism>
<protein>
    <submittedName>
        <fullName evidence="1">Uncharacterized protein</fullName>
    </submittedName>
</protein>
<keyword evidence="2" id="KW-1185">Reference proteome</keyword>
<dbReference type="Proteomes" id="UP001157502">
    <property type="component" value="Chromosome 3"/>
</dbReference>
<dbReference type="EMBL" id="CM055730">
    <property type="protein sequence ID" value="KAJ8013595.1"/>
    <property type="molecule type" value="Genomic_DNA"/>
</dbReference>
<gene>
    <name evidence="1" type="ORF">DPEC_G00031400</name>
</gene>
<evidence type="ECO:0000313" key="1">
    <source>
        <dbReference type="EMBL" id="KAJ8013595.1"/>
    </source>
</evidence>
<evidence type="ECO:0000313" key="2">
    <source>
        <dbReference type="Proteomes" id="UP001157502"/>
    </source>
</evidence>
<proteinExistence type="predicted"/>
<accession>A0ACC2HD09</accession>
<reference evidence="1" key="1">
    <citation type="submission" date="2021-05" db="EMBL/GenBank/DDBJ databases">
        <authorList>
            <person name="Pan Q."/>
            <person name="Jouanno E."/>
            <person name="Zahm M."/>
            <person name="Klopp C."/>
            <person name="Cabau C."/>
            <person name="Louis A."/>
            <person name="Berthelot C."/>
            <person name="Parey E."/>
            <person name="Roest Crollius H."/>
            <person name="Montfort J."/>
            <person name="Robinson-Rechavi M."/>
            <person name="Bouchez O."/>
            <person name="Lampietro C."/>
            <person name="Lopez Roques C."/>
            <person name="Donnadieu C."/>
            <person name="Postlethwait J."/>
            <person name="Bobe J."/>
            <person name="Dillon D."/>
            <person name="Chandos A."/>
            <person name="von Hippel F."/>
            <person name="Guiguen Y."/>
        </authorList>
    </citation>
    <scope>NUCLEOTIDE SEQUENCE</scope>
    <source>
        <strain evidence="1">YG-Jan2019</strain>
    </source>
</reference>